<dbReference type="CDD" id="cd00082">
    <property type="entry name" value="HisKA"/>
    <property type="match status" value="1"/>
</dbReference>
<dbReference type="CDD" id="cd00130">
    <property type="entry name" value="PAS"/>
    <property type="match status" value="2"/>
</dbReference>
<feature type="domain" description="Response regulatory" evidence="8">
    <location>
        <begin position="759"/>
        <end position="872"/>
    </location>
</feature>
<evidence type="ECO:0000256" key="1">
    <source>
        <dbReference type="ARBA" id="ARBA00000085"/>
    </source>
</evidence>
<dbReference type="SMART" id="SM00448">
    <property type="entry name" value="REC"/>
    <property type="match status" value="1"/>
</dbReference>
<dbReference type="Pfam" id="PF13188">
    <property type="entry name" value="PAS_8"/>
    <property type="match status" value="1"/>
</dbReference>
<dbReference type="SMART" id="SM00091">
    <property type="entry name" value="PAS"/>
    <property type="match status" value="2"/>
</dbReference>
<dbReference type="Gene3D" id="3.30.565.10">
    <property type="entry name" value="Histidine kinase-like ATPase, C-terminal domain"/>
    <property type="match status" value="1"/>
</dbReference>
<accession>A0ABU0HXY7</accession>
<feature type="domain" description="PAS" evidence="9">
    <location>
        <begin position="111"/>
        <end position="184"/>
    </location>
</feature>
<dbReference type="SMART" id="SM00086">
    <property type="entry name" value="PAC"/>
    <property type="match status" value="2"/>
</dbReference>
<dbReference type="PRINTS" id="PR00344">
    <property type="entry name" value="BCTRLSENSOR"/>
</dbReference>
<proteinExistence type="predicted"/>
<dbReference type="EMBL" id="JAUSVP010000002">
    <property type="protein sequence ID" value="MDQ0446354.1"/>
    <property type="molecule type" value="Genomic_DNA"/>
</dbReference>
<dbReference type="PROSITE" id="PS50110">
    <property type="entry name" value="RESPONSE_REGULATORY"/>
    <property type="match status" value="1"/>
</dbReference>
<feature type="coiled-coil region" evidence="5">
    <location>
        <begin position="59"/>
        <end position="93"/>
    </location>
</feature>
<dbReference type="InterPro" id="IPR013655">
    <property type="entry name" value="PAS_fold_3"/>
</dbReference>
<sequence length="881" mass="96948">MKAASTPPSTGPCRRGPKADHDVDFLFGQTARGLDPTKGRIRFPSRRPRGRWFPNGRPLEIQAMSIEDLRGEVERLRRRESELLAEVARLRAGQEPHAPSTASEAGVGTLRPDLLFTAADKTRMAMIVTDPNLPDNPIVFANRAFLELSGYAAEELIGRNCRFLQGPETDPAHVARIRDAIAARRDVVVELLNYRRDGSPFVNELYVSPVFGPHGELLFFFGSQLDLTRFREQEGNEQEGNAVRRGASFRSLLEDGEAGFCIIEMRFDGEGRAEDYRFVEVNAAFERQSGLANAEGRWMRELEPELERHWFDTYGEVARTGRDARFRGAASRLGRVFDVHAVRIGSQVQNRVAVLFEDATVRQEGEERREARDRDNLVERDLVWRTSRDLLVVCGLDGSIRAVGPAWTETLGWPAGSLVGVRIDSLVHADDQEAASRAFDMLRAGLPLSDLDVRFRTADGGHRWISWNAIPQGDRFHATGRDVTERRALEEQLRQSQKMEAVGQLTGGVAHDFNNLLTVIKSSTDLLKRPSLSEERRSRYVDAISDTVDRAAKLTSQLLAFARRQALRPTVFDAAQSVAAIADMVRTLTGARIRVETDTDAGQDADGERLPCHVDADPSQFDTALVNLVVNARDAMQGEGRLRIAVRRAARIPTLRSHPAVPGDFVAVSVSDTGGGIEPDLLERIFEPFFTTKGVGHGTGLGLSQVFGFAKQSGGDVAVDSEVGAGTTFTLFLPRSADGSAREPARDDPGPLPEGHGTPVLVVEDNVEVGAFATQALGELGYQAVWVKDAQAALAEIEASGQRFEVVFSDVVMPGMNGVDLAREIRRRWPYLPVVLTSGYSHVLAFEGTDGFPLLGKPYSVADLSRALRKALRERLALTFG</sequence>
<keyword evidence="12" id="KW-1185">Reference proteome</keyword>
<evidence type="ECO:0000256" key="2">
    <source>
        <dbReference type="ARBA" id="ARBA00012438"/>
    </source>
</evidence>
<evidence type="ECO:0000313" key="11">
    <source>
        <dbReference type="EMBL" id="MDQ0446354.1"/>
    </source>
</evidence>
<dbReference type="NCBIfam" id="TIGR00229">
    <property type="entry name" value="sensory_box"/>
    <property type="match status" value="2"/>
</dbReference>
<feature type="region of interest" description="Disordered" evidence="6">
    <location>
        <begin position="1"/>
        <end position="21"/>
    </location>
</feature>
<dbReference type="PROSITE" id="PS50112">
    <property type="entry name" value="PAS"/>
    <property type="match status" value="1"/>
</dbReference>
<dbReference type="InterPro" id="IPR005467">
    <property type="entry name" value="His_kinase_dom"/>
</dbReference>
<dbReference type="Gene3D" id="3.40.50.2300">
    <property type="match status" value="1"/>
</dbReference>
<comment type="catalytic activity">
    <reaction evidence="1">
        <text>ATP + protein L-histidine = ADP + protein N-phospho-L-histidine.</text>
        <dbReference type="EC" id="2.7.13.3"/>
    </reaction>
</comment>
<gene>
    <name evidence="11" type="ORF">QO012_000843</name>
</gene>
<evidence type="ECO:0000313" key="12">
    <source>
        <dbReference type="Proteomes" id="UP001231124"/>
    </source>
</evidence>
<dbReference type="SUPFAM" id="SSF52172">
    <property type="entry name" value="CheY-like"/>
    <property type="match status" value="1"/>
</dbReference>
<dbReference type="Gene3D" id="1.10.287.130">
    <property type="match status" value="1"/>
</dbReference>
<evidence type="ECO:0000256" key="3">
    <source>
        <dbReference type="ARBA" id="ARBA00022553"/>
    </source>
</evidence>
<dbReference type="SMART" id="SM00388">
    <property type="entry name" value="HisKA"/>
    <property type="match status" value="1"/>
</dbReference>
<evidence type="ECO:0000256" key="6">
    <source>
        <dbReference type="SAM" id="MobiDB-lite"/>
    </source>
</evidence>
<feature type="domain" description="Histidine kinase" evidence="7">
    <location>
        <begin position="508"/>
        <end position="737"/>
    </location>
</feature>
<evidence type="ECO:0000256" key="5">
    <source>
        <dbReference type="SAM" id="Coils"/>
    </source>
</evidence>
<dbReference type="SUPFAM" id="SSF55874">
    <property type="entry name" value="ATPase domain of HSP90 chaperone/DNA topoisomerase II/histidine kinase"/>
    <property type="match status" value="1"/>
</dbReference>
<organism evidence="11 12">
    <name type="scientific">Methylobacterium aerolatum</name>
    <dbReference type="NCBI Taxonomy" id="418708"/>
    <lineage>
        <taxon>Bacteria</taxon>
        <taxon>Pseudomonadati</taxon>
        <taxon>Pseudomonadota</taxon>
        <taxon>Alphaproteobacteria</taxon>
        <taxon>Hyphomicrobiales</taxon>
        <taxon>Methylobacteriaceae</taxon>
        <taxon>Methylobacterium</taxon>
    </lineage>
</organism>
<evidence type="ECO:0000259" key="7">
    <source>
        <dbReference type="PROSITE" id="PS50109"/>
    </source>
</evidence>
<feature type="compositionally biased region" description="Basic and acidic residues" evidence="6">
    <location>
        <begin position="740"/>
        <end position="749"/>
    </location>
</feature>
<dbReference type="InterPro" id="IPR003594">
    <property type="entry name" value="HATPase_dom"/>
</dbReference>
<dbReference type="SUPFAM" id="SSF47384">
    <property type="entry name" value="Homodimeric domain of signal transducing histidine kinase"/>
    <property type="match status" value="1"/>
</dbReference>
<dbReference type="PANTHER" id="PTHR43065">
    <property type="entry name" value="SENSOR HISTIDINE KINASE"/>
    <property type="match status" value="1"/>
</dbReference>
<dbReference type="InterPro" id="IPR001610">
    <property type="entry name" value="PAC"/>
</dbReference>
<dbReference type="Pfam" id="PF00512">
    <property type="entry name" value="HisKA"/>
    <property type="match status" value="1"/>
</dbReference>
<dbReference type="InterPro" id="IPR035965">
    <property type="entry name" value="PAS-like_dom_sf"/>
</dbReference>
<dbReference type="PANTHER" id="PTHR43065:SF49">
    <property type="entry name" value="HISTIDINE KINASE"/>
    <property type="match status" value="1"/>
</dbReference>
<name>A0ABU0HXY7_9HYPH</name>
<evidence type="ECO:0000259" key="10">
    <source>
        <dbReference type="PROSITE" id="PS50113"/>
    </source>
</evidence>
<feature type="domain" description="PAC" evidence="10">
    <location>
        <begin position="185"/>
        <end position="239"/>
    </location>
</feature>
<dbReference type="Gene3D" id="3.30.450.20">
    <property type="entry name" value="PAS domain"/>
    <property type="match status" value="3"/>
</dbReference>
<dbReference type="SUPFAM" id="SSF55785">
    <property type="entry name" value="PYP-like sensor domain (PAS domain)"/>
    <property type="match status" value="2"/>
</dbReference>
<dbReference type="Pfam" id="PF13426">
    <property type="entry name" value="PAS_9"/>
    <property type="match status" value="1"/>
</dbReference>
<dbReference type="SMART" id="SM00387">
    <property type="entry name" value="HATPase_c"/>
    <property type="match status" value="1"/>
</dbReference>
<dbReference type="InterPro" id="IPR001789">
    <property type="entry name" value="Sig_transdc_resp-reg_receiver"/>
</dbReference>
<dbReference type="InterPro" id="IPR000700">
    <property type="entry name" value="PAS-assoc_C"/>
</dbReference>
<dbReference type="EC" id="2.7.13.3" evidence="2"/>
<dbReference type="InterPro" id="IPR000014">
    <property type="entry name" value="PAS"/>
</dbReference>
<evidence type="ECO:0000259" key="9">
    <source>
        <dbReference type="PROSITE" id="PS50112"/>
    </source>
</evidence>
<keyword evidence="5" id="KW-0175">Coiled coil</keyword>
<feature type="region of interest" description="Disordered" evidence="6">
    <location>
        <begin position="737"/>
        <end position="756"/>
    </location>
</feature>
<dbReference type="InterPro" id="IPR036890">
    <property type="entry name" value="HATPase_C_sf"/>
</dbReference>
<dbReference type="InterPro" id="IPR003661">
    <property type="entry name" value="HisK_dim/P_dom"/>
</dbReference>
<comment type="caution">
    <text evidence="11">The sequence shown here is derived from an EMBL/GenBank/DDBJ whole genome shotgun (WGS) entry which is preliminary data.</text>
</comment>
<dbReference type="PROSITE" id="PS50113">
    <property type="entry name" value="PAC"/>
    <property type="match status" value="1"/>
</dbReference>
<dbReference type="Pfam" id="PF08447">
    <property type="entry name" value="PAS_3"/>
    <property type="match status" value="1"/>
</dbReference>
<evidence type="ECO:0000259" key="8">
    <source>
        <dbReference type="PROSITE" id="PS50110"/>
    </source>
</evidence>
<dbReference type="PROSITE" id="PS50109">
    <property type="entry name" value="HIS_KIN"/>
    <property type="match status" value="1"/>
</dbReference>
<dbReference type="InterPro" id="IPR036097">
    <property type="entry name" value="HisK_dim/P_sf"/>
</dbReference>
<dbReference type="Pfam" id="PF00072">
    <property type="entry name" value="Response_reg"/>
    <property type="match status" value="1"/>
</dbReference>
<dbReference type="Proteomes" id="UP001231124">
    <property type="component" value="Unassembled WGS sequence"/>
</dbReference>
<dbReference type="InterPro" id="IPR011006">
    <property type="entry name" value="CheY-like_superfamily"/>
</dbReference>
<evidence type="ECO:0000256" key="4">
    <source>
        <dbReference type="PROSITE-ProRule" id="PRU00169"/>
    </source>
</evidence>
<dbReference type="InterPro" id="IPR004358">
    <property type="entry name" value="Sig_transdc_His_kin-like_C"/>
</dbReference>
<protein>
    <recommendedName>
        <fullName evidence="2">histidine kinase</fullName>
        <ecNumber evidence="2">2.7.13.3</ecNumber>
    </recommendedName>
</protein>
<dbReference type="Pfam" id="PF02518">
    <property type="entry name" value="HATPase_c"/>
    <property type="match status" value="1"/>
</dbReference>
<keyword evidence="3 4" id="KW-0597">Phosphoprotein</keyword>
<feature type="modified residue" description="4-aspartylphosphate" evidence="4">
    <location>
        <position position="810"/>
    </location>
</feature>
<reference evidence="11 12" key="1">
    <citation type="submission" date="2023-07" db="EMBL/GenBank/DDBJ databases">
        <title>Genomic Encyclopedia of Type Strains, Phase IV (KMG-IV): sequencing the most valuable type-strain genomes for metagenomic binning, comparative biology and taxonomic classification.</title>
        <authorList>
            <person name="Goeker M."/>
        </authorList>
    </citation>
    <scope>NUCLEOTIDE SEQUENCE [LARGE SCALE GENOMIC DNA]</scope>
    <source>
        <strain evidence="11 12">DSM 19013</strain>
    </source>
</reference>